<dbReference type="InterPro" id="IPR002925">
    <property type="entry name" value="Dienelactn_hydro"/>
</dbReference>
<dbReference type="SUPFAM" id="SSF53474">
    <property type="entry name" value="alpha/beta-Hydrolases"/>
    <property type="match status" value="1"/>
</dbReference>
<dbReference type="InterPro" id="IPR029058">
    <property type="entry name" value="AB_hydrolase_fold"/>
</dbReference>
<dbReference type="OrthoDB" id="17560at2759"/>
<dbReference type="GO" id="GO:0016787">
    <property type="term" value="F:hydrolase activity"/>
    <property type="evidence" value="ECO:0007669"/>
    <property type="project" value="InterPro"/>
</dbReference>
<evidence type="ECO:0000313" key="2">
    <source>
        <dbReference type="EMBL" id="CDR46991.1"/>
    </source>
</evidence>
<dbReference type="Pfam" id="PF01738">
    <property type="entry name" value="DLH"/>
    <property type="match status" value="1"/>
</dbReference>
<dbReference type="PANTHER" id="PTHR17630">
    <property type="entry name" value="DIENELACTONE HYDROLASE"/>
    <property type="match status" value="1"/>
</dbReference>
<dbReference type="PhylomeDB" id="A0A061BCA1"/>
<accession>A0A061BCA1</accession>
<dbReference type="AlphaFoldDB" id="A0A061BCA1"/>
<sequence length="241" mass="26684">MASLPPSKCCTETVDKNGTTTGDYIDLYGVNCYVSGVKSDKVVVITTDIFGHTYKNNMLIADGFAAAGYYTIIPDLFDGKPFRNEDFSGLMPWLSQIDLDAIHKLVDKFFKDLNDDLSPTFIGAVGHCFGALFATRAISKGKPVTCAAVAHPSWTDIKDVEAITKPLLISAAEDDPRFTPELRALTEKTLKENKATYQLDLFSGCSHGYAVRGDESIPSVKYAKDKTFHDQVYWFNHWSNN</sequence>
<proteinExistence type="predicted"/>
<dbReference type="Gene3D" id="3.40.50.1820">
    <property type="entry name" value="alpha/beta hydrolase"/>
    <property type="match status" value="1"/>
</dbReference>
<dbReference type="PANTHER" id="PTHR17630:SF44">
    <property type="entry name" value="PROTEIN AIM2"/>
    <property type="match status" value="1"/>
</dbReference>
<reference evidence="2" key="1">
    <citation type="journal article" date="2014" name="Genome Announc.">
        <title>Genome sequence of the yeast Cyberlindnera fabianii (Hansenula fabianii).</title>
        <authorList>
            <person name="Freel K.C."/>
            <person name="Sarilar V."/>
            <person name="Neuveglise C."/>
            <person name="Devillers H."/>
            <person name="Friedrich A."/>
            <person name="Schacherer J."/>
        </authorList>
    </citation>
    <scope>NUCLEOTIDE SEQUENCE</scope>
    <source>
        <strain evidence="2">YJS4271</strain>
    </source>
</reference>
<dbReference type="EMBL" id="LK052912">
    <property type="protein sequence ID" value="CDR46991.1"/>
    <property type="molecule type" value="Genomic_DNA"/>
</dbReference>
<dbReference type="VEuPathDB" id="FungiDB:BON22_4994"/>
<feature type="domain" description="Dienelactone hydrolase" evidence="1">
    <location>
        <begin position="39"/>
        <end position="237"/>
    </location>
</feature>
<protein>
    <submittedName>
        <fullName evidence="2">CYFA0S27e00540g1_1</fullName>
    </submittedName>
</protein>
<evidence type="ECO:0000259" key="1">
    <source>
        <dbReference type="Pfam" id="PF01738"/>
    </source>
</evidence>
<gene>
    <name evidence="2" type="ORF">CYFA0S_27e00540g</name>
</gene>
<name>A0A061BCA1_CYBFA</name>
<organism evidence="2">
    <name type="scientific">Cyberlindnera fabianii</name>
    <name type="common">Yeast</name>
    <name type="synonym">Hansenula fabianii</name>
    <dbReference type="NCBI Taxonomy" id="36022"/>
    <lineage>
        <taxon>Eukaryota</taxon>
        <taxon>Fungi</taxon>
        <taxon>Dikarya</taxon>
        <taxon>Ascomycota</taxon>
        <taxon>Saccharomycotina</taxon>
        <taxon>Saccharomycetes</taxon>
        <taxon>Phaffomycetales</taxon>
        <taxon>Phaffomycetaceae</taxon>
        <taxon>Cyberlindnera</taxon>
    </lineage>
</organism>